<dbReference type="STRING" id="37003.ENSKMAP00000005855"/>
<dbReference type="PANTHER" id="PTHR18834:SF2">
    <property type="entry name" value="STEROID RECEPTOR RNA ACTIVATOR 1"/>
    <property type="match status" value="1"/>
</dbReference>
<dbReference type="GeneTree" id="ENSGT00940000179623"/>
<reference evidence="2" key="2">
    <citation type="submission" date="2025-09" db="UniProtKB">
        <authorList>
            <consortium name="Ensembl"/>
        </authorList>
    </citation>
    <scope>IDENTIFICATION</scope>
</reference>
<dbReference type="AlphaFoldDB" id="A0A3Q2ZRU4"/>
<feature type="compositionally biased region" description="Polar residues" evidence="1">
    <location>
        <begin position="48"/>
        <end position="59"/>
    </location>
</feature>
<evidence type="ECO:0000313" key="2">
    <source>
        <dbReference type="Ensembl" id="ENSKMAP00000005855.1"/>
    </source>
</evidence>
<sequence length="59" mass="6547">MSDPDMEDVYIKPGNQDRGWNDPPQFSYGLQMARGPPRNLLNKRPVPTSGTSQTLTSLA</sequence>
<dbReference type="Ensembl" id="ENSKMAT00000005957.1">
    <property type="protein sequence ID" value="ENSKMAP00000005855.1"/>
    <property type="gene ID" value="ENSKMAG00000004446.1"/>
</dbReference>
<dbReference type="InterPro" id="IPR040243">
    <property type="entry name" value="Steroid_recept_RNA_1"/>
</dbReference>
<dbReference type="GO" id="GO:0003713">
    <property type="term" value="F:transcription coactivator activity"/>
    <property type="evidence" value="ECO:0007669"/>
    <property type="project" value="InterPro"/>
</dbReference>
<accession>A0A3Q2ZRU4</accession>
<evidence type="ECO:0000256" key="1">
    <source>
        <dbReference type="SAM" id="MobiDB-lite"/>
    </source>
</evidence>
<keyword evidence="3" id="KW-1185">Reference proteome</keyword>
<protein>
    <submittedName>
        <fullName evidence="2">Uncharacterized protein</fullName>
    </submittedName>
</protein>
<feature type="region of interest" description="Disordered" evidence="1">
    <location>
        <begin position="1"/>
        <end position="59"/>
    </location>
</feature>
<reference evidence="2" key="1">
    <citation type="submission" date="2025-08" db="UniProtKB">
        <authorList>
            <consortium name="Ensembl"/>
        </authorList>
    </citation>
    <scope>IDENTIFICATION</scope>
</reference>
<dbReference type="PANTHER" id="PTHR18834">
    <property type="entry name" value="STEROID RECEPTOR RNA ACTIVATOR 1"/>
    <property type="match status" value="1"/>
</dbReference>
<evidence type="ECO:0000313" key="3">
    <source>
        <dbReference type="Proteomes" id="UP000264800"/>
    </source>
</evidence>
<dbReference type="Proteomes" id="UP000264800">
    <property type="component" value="Unplaced"/>
</dbReference>
<dbReference type="GO" id="GO:0005634">
    <property type="term" value="C:nucleus"/>
    <property type="evidence" value="ECO:0007669"/>
    <property type="project" value="TreeGrafter"/>
</dbReference>
<name>A0A3Q2ZRU4_KRYMA</name>
<organism evidence="2 3">
    <name type="scientific">Kryptolebias marmoratus</name>
    <name type="common">Mangrove killifish</name>
    <name type="synonym">Rivulus marmoratus</name>
    <dbReference type="NCBI Taxonomy" id="37003"/>
    <lineage>
        <taxon>Eukaryota</taxon>
        <taxon>Metazoa</taxon>
        <taxon>Chordata</taxon>
        <taxon>Craniata</taxon>
        <taxon>Vertebrata</taxon>
        <taxon>Euteleostomi</taxon>
        <taxon>Actinopterygii</taxon>
        <taxon>Neopterygii</taxon>
        <taxon>Teleostei</taxon>
        <taxon>Neoteleostei</taxon>
        <taxon>Acanthomorphata</taxon>
        <taxon>Ovalentaria</taxon>
        <taxon>Atherinomorphae</taxon>
        <taxon>Cyprinodontiformes</taxon>
        <taxon>Rivulidae</taxon>
        <taxon>Kryptolebias</taxon>
    </lineage>
</organism>
<proteinExistence type="predicted"/>
<dbReference type="GO" id="GO:0006357">
    <property type="term" value="P:regulation of transcription by RNA polymerase II"/>
    <property type="evidence" value="ECO:0007669"/>
    <property type="project" value="InterPro"/>
</dbReference>